<dbReference type="Gene3D" id="1.10.10.60">
    <property type="entry name" value="Homeodomain-like"/>
    <property type="match status" value="1"/>
</dbReference>
<feature type="region of interest" description="Disordered" evidence="1">
    <location>
        <begin position="43"/>
        <end position="62"/>
    </location>
</feature>
<name>A0ABT9EDM6_9PROT</name>
<comment type="caution">
    <text evidence="3">The sequence shown here is derived from an EMBL/GenBank/DDBJ whole genome shotgun (WGS) entry which is preliminary data.</text>
</comment>
<sequence>LRNLGEAVHAVVEREHVAVHRAGKALMDDLAGTPPLTAAAALSEPQPAIPEQPSAEARPGQAARERRQVRFEEASRLRALGLSISEIARRLGVERKTIRRWLRAGGPPSWRKPRRGSALDAYTNYLERRWAEGCHNATRLWREVVAQGFPGRPSTVRAWATRRRQSEPARVRTPVTINGQPWQPPSGRHLARLLTAETEALEPLDRAFAARLLDEVPALANAVAAARRLASLLRKHSTEALEAVLTAAEATSLAGFVKELRKDLPAVQAALDLPWTTSPAEGQVNRIKLIKRSMYGRAGFDLLRARVLHVA</sequence>
<evidence type="ECO:0000313" key="3">
    <source>
        <dbReference type="EMBL" id="MDO9714337.1"/>
    </source>
</evidence>
<dbReference type="InterPro" id="IPR002560">
    <property type="entry name" value="Transposase_DDE"/>
</dbReference>
<keyword evidence="4" id="KW-1185">Reference proteome</keyword>
<feature type="non-terminal residue" evidence="3">
    <location>
        <position position="1"/>
    </location>
</feature>
<gene>
    <name evidence="3" type="ORF">Q7A36_38955</name>
</gene>
<feature type="region of interest" description="Disordered" evidence="1">
    <location>
        <begin position="162"/>
        <end position="184"/>
    </location>
</feature>
<feature type="domain" description="HTH IS21-type" evidence="2">
    <location>
        <begin position="69"/>
        <end position="130"/>
    </location>
</feature>
<dbReference type="EMBL" id="JAUTWS010000218">
    <property type="protein sequence ID" value="MDO9714337.1"/>
    <property type="molecule type" value="Genomic_DNA"/>
</dbReference>
<accession>A0ABT9EDM6</accession>
<reference evidence="3 4" key="1">
    <citation type="submission" date="2023-08" db="EMBL/GenBank/DDBJ databases">
        <title>The draft genome sequence of Paracraurococcus sp. LOR1-02.</title>
        <authorList>
            <person name="Kingkaew E."/>
            <person name="Tanasupawat S."/>
        </authorList>
    </citation>
    <scope>NUCLEOTIDE SEQUENCE [LARGE SCALE GENOMIC DNA]</scope>
    <source>
        <strain evidence="3 4">LOR1-02</strain>
    </source>
</reference>
<dbReference type="PANTHER" id="PTHR33498">
    <property type="entry name" value="TRANSPOSASE FOR INSERTION SEQUENCE ELEMENT IS1557"/>
    <property type="match status" value="1"/>
</dbReference>
<evidence type="ECO:0000313" key="4">
    <source>
        <dbReference type="Proteomes" id="UP001243009"/>
    </source>
</evidence>
<dbReference type="Proteomes" id="UP001243009">
    <property type="component" value="Unassembled WGS sequence"/>
</dbReference>
<dbReference type="InterPro" id="IPR017894">
    <property type="entry name" value="HTH_IS21_transposase_type"/>
</dbReference>
<proteinExistence type="predicted"/>
<evidence type="ECO:0000256" key="1">
    <source>
        <dbReference type="SAM" id="MobiDB-lite"/>
    </source>
</evidence>
<organism evidence="3 4">
    <name type="scientific">Paracraurococcus lichenis</name>
    <dbReference type="NCBI Taxonomy" id="3064888"/>
    <lineage>
        <taxon>Bacteria</taxon>
        <taxon>Pseudomonadati</taxon>
        <taxon>Pseudomonadota</taxon>
        <taxon>Alphaproteobacteria</taxon>
        <taxon>Acetobacterales</taxon>
        <taxon>Roseomonadaceae</taxon>
        <taxon>Paracraurococcus</taxon>
    </lineage>
</organism>
<protein>
    <submittedName>
        <fullName evidence="3">Helix-turn-helix domain-containing protein</fullName>
    </submittedName>
</protein>
<dbReference type="PANTHER" id="PTHR33498:SF1">
    <property type="entry name" value="TRANSPOSASE FOR INSERTION SEQUENCE ELEMENT IS1557"/>
    <property type="match status" value="1"/>
</dbReference>
<dbReference type="RefSeq" id="WP_305109170.1">
    <property type="nucleotide sequence ID" value="NZ_JAUTWS010000218.1"/>
</dbReference>
<dbReference type="PROSITE" id="PS50531">
    <property type="entry name" value="HTH_IS21"/>
    <property type="match status" value="1"/>
</dbReference>
<dbReference type="Pfam" id="PF01610">
    <property type="entry name" value="DDE_Tnp_ISL3"/>
    <property type="match status" value="1"/>
</dbReference>
<evidence type="ECO:0000259" key="2">
    <source>
        <dbReference type="PROSITE" id="PS50531"/>
    </source>
</evidence>
<dbReference type="InterPro" id="IPR047951">
    <property type="entry name" value="Transpos_ISL3"/>
</dbReference>
<dbReference type="Pfam" id="PF13384">
    <property type="entry name" value="HTH_23"/>
    <property type="match status" value="1"/>
</dbReference>